<dbReference type="InterPro" id="IPR024936">
    <property type="entry name" value="Cyclophilin-type_PPIase"/>
</dbReference>
<evidence type="ECO:0000256" key="4">
    <source>
        <dbReference type="ARBA" id="ARBA00023235"/>
    </source>
</evidence>
<dbReference type="PANTHER" id="PTHR43246">
    <property type="entry name" value="PEPTIDYL-PROLYL CIS-TRANS ISOMERASE CYP38, CHLOROPLASTIC"/>
    <property type="match status" value="1"/>
</dbReference>
<dbReference type="InterPro" id="IPR002130">
    <property type="entry name" value="Cyclophilin-type_PPIase_dom"/>
</dbReference>
<dbReference type="InterPro" id="IPR029000">
    <property type="entry name" value="Cyclophilin-like_dom_sf"/>
</dbReference>
<evidence type="ECO:0000256" key="1">
    <source>
        <dbReference type="ARBA" id="ARBA00002388"/>
    </source>
</evidence>
<dbReference type="PIRSF" id="PIRSF001467">
    <property type="entry name" value="Peptidylpro_ismrse"/>
    <property type="match status" value="1"/>
</dbReference>
<dbReference type="InterPro" id="IPR044665">
    <property type="entry name" value="E_coli_cyclophilin_A-like"/>
</dbReference>
<feature type="domain" description="PPIase cyclophilin-type" evidence="6">
    <location>
        <begin position="11"/>
        <end position="166"/>
    </location>
</feature>
<dbReference type="SUPFAM" id="SSF50891">
    <property type="entry name" value="Cyclophilin-like"/>
    <property type="match status" value="1"/>
</dbReference>
<keyword evidence="4 5" id="KW-0413">Isomerase</keyword>
<dbReference type="Pfam" id="PF00160">
    <property type="entry name" value="Pro_isomerase"/>
    <property type="match status" value="1"/>
</dbReference>
<evidence type="ECO:0000313" key="8">
    <source>
        <dbReference type="Proteomes" id="UP001495147"/>
    </source>
</evidence>
<keyword evidence="3 5" id="KW-0697">Rotamase</keyword>
<evidence type="ECO:0000259" key="6">
    <source>
        <dbReference type="PROSITE" id="PS50072"/>
    </source>
</evidence>
<comment type="similarity">
    <text evidence="2 5">Belongs to the cyclophilin-type PPIase family.</text>
</comment>
<dbReference type="InterPro" id="IPR020892">
    <property type="entry name" value="Cyclophilin-type_PPIase_CS"/>
</dbReference>
<protein>
    <recommendedName>
        <fullName evidence="5">Peptidyl-prolyl cis-trans isomerase</fullName>
        <shortName evidence="5">PPIase</shortName>
        <ecNumber evidence="5">5.2.1.8</ecNumber>
    </recommendedName>
</protein>
<comment type="function">
    <text evidence="1 5">PPIases accelerate the folding of proteins. It catalyzes the cis-trans isomerization of proline imidic peptide bonds in oligopeptides.</text>
</comment>
<proteinExistence type="inferred from homology"/>
<sequence>MSTNPQVELTTNLGVIKIELDAAKAPKTVENFLAYVRKGHYDGTIFHRVIKRFMIQGGGFDASMNQKPTDAAVENESANGLQNLKYTLAMARTNAPHSATAQFFINAADNAFLDRASSQDGWGYAVFGKVVEGTAVVDEIEKVRTSNAGFHRDVPVDAVVIERAVELS</sequence>
<gene>
    <name evidence="7" type="ORF">ABDJ85_08055</name>
</gene>
<dbReference type="Gene3D" id="2.40.100.10">
    <property type="entry name" value="Cyclophilin-like"/>
    <property type="match status" value="1"/>
</dbReference>
<name>A0ABV0G114_9BURK</name>
<accession>A0ABV0G114</accession>
<evidence type="ECO:0000256" key="2">
    <source>
        <dbReference type="ARBA" id="ARBA00007365"/>
    </source>
</evidence>
<evidence type="ECO:0000256" key="3">
    <source>
        <dbReference type="ARBA" id="ARBA00023110"/>
    </source>
</evidence>
<evidence type="ECO:0000256" key="5">
    <source>
        <dbReference type="RuleBase" id="RU363019"/>
    </source>
</evidence>
<dbReference type="PRINTS" id="PR00153">
    <property type="entry name" value="CSAPPISMRASE"/>
</dbReference>
<comment type="caution">
    <text evidence="7">The sequence shown here is derived from an EMBL/GenBank/DDBJ whole genome shotgun (WGS) entry which is preliminary data.</text>
</comment>
<comment type="catalytic activity">
    <reaction evidence="5">
        <text>[protein]-peptidylproline (omega=180) = [protein]-peptidylproline (omega=0)</text>
        <dbReference type="Rhea" id="RHEA:16237"/>
        <dbReference type="Rhea" id="RHEA-COMP:10747"/>
        <dbReference type="Rhea" id="RHEA-COMP:10748"/>
        <dbReference type="ChEBI" id="CHEBI:83833"/>
        <dbReference type="ChEBI" id="CHEBI:83834"/>
        <dbReference type="EC" id="5.2.1.8"/>
    </reaction>
</comment>
<keyword evidence="8" id="KW-1185">Reference proteome</keyword>
<dbReference type="Proteomes" id="UP001495147">
    <property type="component" value="Unassembled WGS sequence"/>
</dbReference>
<organism evidence="7 8">
    <name type="scientific">Roseateles paludis</name>
    <dbReference type="NCBI Taxonomy" id="3145238"/>
    <lineage>
        <taxon>Bacteria</taxon>
        <taxon>Pseudomonadati</taxon>
        <taxon>Pseudomonadota</taxon>
        <taxon>Betaproteobacteria</taxon>
        <taxon>Burkholderiales</taxon>
        <taxon>Sphaerotilaceae</taxon>
        <taxon>Roseateles</taxon>
    </lineage>
</organism>
<dbReference type="EC" id="5.2.1.8" evidence="5"/>
<reference evidence="7 8" key="1">
    <citation type="submission" date="2024-05" db="EMBL/GenBank/DDBJ databases">
        <title>Roseateles sp. DJS-2-20 16S ribosomal RNA gene Genome sequencing and assembly.</title>
        <authorList>
            <person name="Woo H."/>
        </authorList>
    </citation>
    <scope>NUCLEOTIDE SEQUENCE [LARGE SCALE GENOMIC DNA]</scope>
    <source>
        <strain evidence="7 8">DJS-2-20</strain>
    </source>
</reference>
<dbReference type="PROSITE" id="PS50072">
    <property type="entry name" value="CSA_PPIASE_2"/>
    <property type="match status" value="1"/>
</dbReference>
<dbReference type="RefSeq" id="WP_347704242.1">
    <property type="nucleotide sequence ID" value="NZ_JBDPZD010000002.1"/>
</dbReference>
<dbReference type="CDD" id="cd01920">
    <property type="entry name" value="cyclophilin_EcCYP_like"/>
    <property type="match status" value="1"/>
</dbReference>
<dbReference type="PROSITE" id="PS00170">
    <property type="entry name" value="CSA_PPIASE_1"/>
    <property type="match status" value="1"/>
</dbReference>
<dbReference type="GO" id="GO:0016853">
    <property type="term" value="F:isomerase activity"/>
    <property type="evidence" value="ECO:0007669"/>
    <property type="project" value="UniProtKB-KW"/>
</dbReference>
<dbReference type="EMBL" id="JBDPZD010000002">
    <property type="protein sequence ID" value="MEO3691418.1"/>
    <property type="molecule type" value="Genomic_DNA"/>
</dbReference>
<evidence type="ECO:0000313" key="7">
    <source>
        <dbReference type="EMBL" id="MEO3691418.1"/>
    </source>
</evidence>